<dbReference type="AlphaFoldDB" id="A0A1G7WGZ4"/>
<reference evidence="2" key="1">
    <citation type="submission" date="2016-10" db="EMBL/GenBank/DDBJ databases">
        <authorList>
            <person name="Varghese N."/>
            <person name="Submissions S."/>
        </authorList>
    </citation>
    <scope>NUCLEOTIDE SEQUENCE [LARGE SCALE GENOMIC DNA]</scope>
    <source>
        <strain evidence="2">Gh-67</strain>
    </source>
</reference>
<protein>
    <submittedName>
        <fullName evidence="1">Uncharacterized protein</fullName>
    </submittedName>
</protein>
<accession>A0A1G7WGZ4</accession>
<evidence type="ECO:0000313" key="2">
    <source>
        <dbReference type="Proteomes" id="UP000199705"/>
    </source>
</evidence>
<dbReference type="EMBL" id="FNCG01000004">
    <property type="protein sequence ID" value="SDG71211.1"/>
    <property type="molecule type" value="Genomic_DNA"/>
</dbReference>
<evidence type="ECO:0000313" key="1">
    <source>
        <dbReference type="EMBL" id="SDG71211.1"/>
    </source>
</evidence>
<keyword evidence="2" id="KW-1185">Reference proteome</keyword>
<dbReference type="Proteomes" id="UP000199705">
    <property type="component" value="Unassembled WGS sequence"/>
</dbReference>
<gene>
    <name evidence="1" type="ORF">SAMN05192573_104420</name>
</gene>
<name>A0A1G7WGZ4_9SPHI</name>
<organism evidence="1 2">
    <name type="scientific">Mucilaginibacter gossypii</name>
    <dbReference type="NCBI Taxonomy" id="551996"/>
    <lineage>
        <taxon>Bacteria</taxon>
        <taxon>Pseudomonadati</taxon>
        <taxon>Bacteroidota</taxon>
        <taxon>Sphingobacteriia</taxon>
        <taxon>Sphingobacteriales</taxon>
        <taxon>Sphingobacteriaceae</taxon>
        <taxon>Mucilaginibacter</taxon>
    </lineage>
</organism>
<sequence>MIKMFGITNANIIRKFPVWIIASLDVFEKAKKQNAKISSKARPSKIMAISTNGVIPGNNLGNSNKLKGKTIIPILIQGNRLI</sequence>
<proteinExistence type="predicted"/>